<gene>
    <name evidence="1" type="ORF">ELE36_04060</name>
</gene>
<accession>A0A411HGJ2</accession>
<sequence>MASLKQLRHELNARSVHAQIELARTQALWRGTPGETLRAATLITGGFTAGMLFGGSRGVPVNAIWQMLVSSVPAVLQEFLEARAAAAANTDAT</sequence>
<name>A0A411HGJ2_9GAMM</name>
<keyword evidence="2" id="KW-1185">Reference proteome</keyword>
<dbReference type="AlphaFoldDB" id="A0A411HGJ2"/>
<evidence type="ECO:0000313" key="1">
    <source>
        <dbReference type="EMBL" id="QBB69618.1"/>
    </source>
</evidence>
<dbReference type="RefSeq" id="WP_129831875.1">
    <property type="nucleotide sequence ID" value="NZ_CP035704.1"/>
</dbReference>
<reference evidence="1 2" key="1">
    <citation type="submission" date="2019-01" db="EMBL/GenBank/DDBJ databases">
        <title>Pseudolysobacter antarctica gen. nov., sp. nov., isolated from Fildes Peninsula, Antarctica.</title>
        <authorList>
            <person name="Wei Z."/>
            <person name="Peng F."/>
        </authorList>
    </citation>
    <scope>NUCLEOTIDE SEQUENCE [LARGE SCALE GENOMIC DNA]</scope>
    <source>
        <strain evidence="1 2">AQ6-296</strain>
    </source>
</reference>
<proteinExistence type="predicted"/>
<dbReference type="Proteomes" id="UP000291562">
    <property type="component" value="Chromosome"/>
</dbReference>
<dbReference type="EMBL" id="CP035704">
    <property type="protein sequence ID" value="QBB69618.1"/>
    <property type="molecule type" value="Genomic_DNA"/>
</dbReference>
<protein>
    <submittedName>
        <fullName evidence="1">Uncharacterized protein</fullName>
    </submittedName>
</protein>
<organism evidence="1 2">
    <name type="scientific">Pseudolysobacter antarcticus</name>
    <dbReference type="NCBI Taxonomy" id="2511995"/>
    <lineage>
        <taxon>Bacteria</taxon>
        <taxon>Pseudomonadati</taxon>
        <taxon>Pseudomonadota</taxon>
        <taxon>Gammaproteobacteria</taxon>
        <taxon>Lysobacterales</taxon>
        <taxon>Rhodanobacteraceae</taxon>
        <taxon>Pseudolysobacter</taxon>
    </lineage>
</organism>
<evidence type="ECO:0000313" key="2">
    <source>
        <dbReference type="Proteomes" id="UP000291562"/>
    </source>
</evidence>
<dbReference type="KEGG" id="xbc:ELE36_04060"/>